<dbReference type="InterPro" id="IPR027417">
    <property type="entry name" value="P-loop_NTPase"/>
</dbReference>
<dbReference type="SUPFAM" id="SSF52540">
    <property type="entry name" value="P-loop containing nucleoside triphosphate hydrolases"/>
    <property type="match status" value="1"/>
</dbReference>
<reference evidence="1" key="1">
    <citation type="submission" date="2024-08" db="EMBL/GenBank/DDBJ databases">
        <title>Phylogenomic analyses of a clade within the roseobacter group suggest taxonomic reassignments of species of the genera Aestuariivita, Citreicella, Loktanella, Nautella, Pelagibaca, Ruegeria, Thalassobius, Thiobacimonas and Tropicibacter, and the proposal o.</title>
        <authorList>
            <person name="Jeon C.O."/>
        </authorList>
    </citation>
    <scope>NUCLEOTIDE SEQUENCE</scope>
    <source>
        <strain evidence="1">SS1-5</strain>
    </source>
</reference>
<gene>
    <name evidence="1" type="ORF">AABB31_23385</name>
</gene>
<keyword evidence="2" id="KW-1185">Reference proteome</keyword>
<evidence type="ECO:0000313" key="1">
    <source>
        <dbReference type="EMBL" id="XFU26545.1"/>
    </source>
</evidence>
<dbReference type="EMBL" id="CP151767">
    <property type="protein sequence ID" value="XFU26545.1"/>
    <property type="molecule type" value="Genomic_DNA"/>
</dbReference>
<proteinExistence type="predicted"/>
<sequence>MSSDPVNLTRNQFNTTISVLKRINILAKAAAKRRHERSRQEIALGYLSPRRDRDPVPEHTFNFFVVDGERGTGKSTVAARIARYSKYLRDNKSGDNAIWADFARIQKEFADDEKYDGPDGYHPAHVLPTIQPDMTHGRESEMPDVIFDMIRGQLQDIVGPSSAEPGPAYRQKFYFERHLRENQENRRRQEDTRYDPTKNEAQRLLNELQERVDPAWTYARNIGREMLSRDSVSYREFVVRKGYYSSLATERQQLWHDFIEDFLDMNRAELLMVYMDDCDLSPNVARQTLEDLRMYLAHPRVVCVLAMNMDELYRMMRDPLQERYIAFFEATAFMGKNRDTSVTGWANPYEQLNRISQDLKKEVEQIHFYLEKTLPVGNRYKLRASDIEEVHAILFKPADDDDKATQESVGKEQRFKDLQATALRSTPTIDDPIAKSATERWLWWTRYPDAMDGVTLRVITDIRDNFQPENPRKAVELVLQHYPREAELRELETDDLLANSSFRVDDFGAVNLVWKSQFTVEDQSVSPSIAYLMDAKKLADKDTLQQPQFLASISANIEDRLDNRDTDLGFKSDASLGNRSGTLPLNAVAISDLNALGVSTDLGERIFSPEPRRRRPLHFERREVTDAALNGSWARHAWSGRSKPMGTRGALRYSRAEGSDPRIDMIDHTVILAAMKVAKDGNIPKLSSQSIPKVVKVAAFELLNETGSETMGGAKEHTLPPWLESDISTLLYPDVAIDEDDARIRLTAAIALARRHCFGGMTGREDIADTDDARLAKAIALLGRPFPVDTYDKDRRYIDARDAALFAAAVADSVEIYADHPRRPDLAEALRKCLDRAGEHPAVSVMPIVRGTGERGTFQALRDAVETAMESPGATTPIQRFVMDMLGVSRQHAAATLDALDALNLD</sequence>
<evidence type="ECO:0008006" key="3">
    <source>
        <dbReference type="Google" id="ProtNLM"/>
    </source>
</evidence>
<dbReference type="RefSeq" id="WP_373635238.1">
    <property type="nucleotide sequence ID" value="NZ_CP151767.2"/>
</dbReference>
<dbReference type="Proteomes" id="UP001470809">
    <property type="component" value="Chromosome"/>
</dbReference>
<accession>A0ABZ3JCW6</accession>
<evidence type="ECO:0000313" key="2">
    <source>
        <dbReference type="Proteomes" id="UP001470809"/>
    </source>
</evidence>
<organism evidence="1 2">
    <name type="scientific">Yoonia rhodophyticola</name>
    <dbReference type="NCBI Taxonomy" id="3137370"/>
    <lineage>
        <taxon>Bacteria</taxon>
        <taxon>Pseudomonadati</taxon>
        <taxon>Pseudomonadota</taxon>
        <taxon>Alphaproteobacteria</taxon>
        <taxon>Rhodobacterales</taxon>
        <taxon>Paracoccaceae</taxon>
        <taxon>Yoonia</taxon>
    </lineage>
</organism>
<name>A0ABZ3JCW6_9RHOB</name>
<protein>
    <recommendedName>
        <fullName evidence="3">ATP-binding protein</fullName>
    </recommendedName>
</protein>